<dbReference type="PANTHER" id="PTHR23021:SF82">
    <property type="entry name" value="G PROTEIN-COUPLED RECEPTOR"/>
    <property type="match status" value="1"/>
</dbReference>
<feature type="transmembrane region" description="Helical" evidence="1">
    <location>
        <begin position="213"/>
        <end position="234"/>
    </location>
</feature>
<dbReference type="Proteomes" id="UP000095287">
    <property type="component" value="Unplaced"/>
</dbReference>
<keyword evidence="1" id="KW-0812">Transmembrane</keyword>
<reference evidence="3" key="1">
    <citation type="submission" date="2016-11" db="UniProtKB">
        <authorList>
            <consortium name="WormBaseParasite"/>
        </authorList>
    </citation>
    <scope>IDENTIFICATION</scope>
</reference>
<organism evidence="2 3">
    <name type="scientific">Steinernema glaseri</name>
    <dbReference type="NCBI Taxonomy" id="37863"/>
    <lineage>
        <taxon>Eukaryota</taxon>
        <taxon>Metazoa</taxon>
        <taxon>Ecdysozoa</taxon>
        <taxon>Nematoda</taxon>
        <taxon>Chromadorea</taxon>
        <taxon>Rhabditida</taxon>
        <taxon>Tylenchina</taxon>
        <taxon>Panagrolaimomorpha</taxon>
        <taxon>Strongyloidoidea</taxon>
        <taxon>Steinernematidae</taxon>
        <taxon>Steinernema</taxon>
    </lineage>
</organism>
<evidence type="ECO:0000313" key="2">
    <source>
        <dbReference type="Proteomes" id="UP000095287"/>
    </source>
</evidence>
<feature type="transmembrane region" description="Helical" evidence="1">
    <location>
        <begin position="246"/>
        <end position="266"/>
    </location>
</feature>
<protein>
    <submittedName>
        <fullName evidence="3">G_PROTEIN_RECEP_F1_2 domain-containing protein</fullName>
    </submittedName>
</protein>
<evidence type="ECO:0000256" key="1">
    <source>
        <dbReference type="SAM" id="Phobius"/>
    </source>
</evidence>
<sequence>MVLLPLVLGIMYIILSILLLILNGLLIVALNMDKECKHNNTYRIMSISCFSYFLQSITFLAGGIMTIAQSTFSSVLDRVLGAIVASGWYLSIATSFTLAVDRLLMFAFPQSSYSSIIRRAVMALCWLIWLVTLVAMCLLPGLGYTYNRDGVYYIWALTHGSASAVVEHVEPFCDMTIFLIIFVMYTIVCGCLIKLKRSSSDQCRSFKAELRIFAAAVISFFYETIFVSLCFWMPPNLLGFEFTYIFLSLAWMVECGMFASLTLTMNTTLRRKVQRKLGLNRQSAVFIIGL</sequence>
<dbReference type="PANTHER" id="PTHR23021">
    <property type="entry name" value="SERPENTINE RECEPTOR, CLASS T"/>
    <property type="match status" value="1"/>
</dbReference>
<dbReference type="SUPFAM" id="SSF81321">
    <property type="entry name" value="Family A G protein-coupled receptor-like"/>
    <property type="match status" value="1"/>
</dbReference>
<proteinExistence type="predicted"/>
<accession>A0A1I7Z7W7</accession>
<feature type="transmembrane region" description="Helical" evidence="1">
    <location>
        <begin position="79"/>
        <end position="100"/>
    </location>
</feature>
<keyword evidence="1" id="KW-0472">Membrane</keyword>
<dbReference type="Gene3D" id="1.20.1070.10">
    <property type="entry name" value="Rhodopsin 7-helix transmembrane proteins"/>
    <property type="match status" value="1"/>
</dbReference>
<name>A0A1I7Z7W7_9BILA</name>
<evidence type="ECO:0000313" key="3">
    <source>
        <dbReference type="WBParaSite" id="L893_g23807.t1"/>
    </source>
</evidence>
<feature type="transmembrane region" description="Helical" evidence="1">
    <location>
        <begin position="6"/>
        <end position="30"/>
    </location>
</feature>
<keyword evidence="2" id="KW-1185">Reference proteome</keyword>
<feature type="transmembrane region" description="Helical" evidence="1">
    <location>
        <begin position="121"/>
        <end position="142"/>
    </location>
</feature>
<dbReference type="WBParaSite" id="L893_g23807.t1">
    <property type="protein sequence ID" value="L893_g23807.t1"/>
    <property type="gene ID" value="L893_g23807"/>
</dbReference>
<dbReference type="Pfam" id="PF10321">
    <property type="entry name" value="7TM_GPCR_Srt"/>
    <property type="match status" value="1"/>
</dbReference>
<keyword evidence="1" id="KW-1133">Transmembrane helix</keyword>
<feature type="transmembrane region" description="Helical" evidence="1">
    <location>
        <begin position="42"/>
        <end position="67"/>
    </location>
</feature>
<feature type="transmembrane region" description="Helical" evidence="1">
    <location>
        <begin position="175"/>
        <end position="193"/>
    </location>
</feature>
<dbReference type="AlphaFoldDB" id="A0A1I7Z7W7"/>
<dbReference type="InterPro" id="IPR019425">
    <property type="entry name" value="7TM_GPCR_serpentine_rcpt_Srt"/>
</dbReference>